<evidence type="ECO:0000256" key="7">
    <source>
        <dbReference type="PIRSR" id="PIRSR000138-2"/>
    </source>
</evidence>
<dbReference type="InterPro" id="IPR000262">
    <property type="entry name" value="FMN-dep_DH"/>
</dbReference>
<dbReference type="PANTHER" id="PTHR10578:SF107">
    <property type="entry name" value="2-HYDROXYACID OXIDASE 1"/>
    <property type="match status" value="1"/>
</dbReference>
<dbReference type="EMBL" id="BJVI01000047">
    <property type="protein sequence ID" value="GEL19830.1"/>
    <property type="molecule type" value="Genomic_DNA"/>
</dbReference>
<protein>
    <submittedName>
        <fullName evidence="9">Alpha-hydroxy-acid oxidizing enzyme</fullName>
    </submittedName>
</protein>
<organism evidence="9 10">
    <name type="scientific">Pseudonocardia asaccharolytica DSM 44247 = NBRC 16224</name>
    <dbReference type="NCBI Taxonomy" id="1123024"/>
    <lineage>
        <taxon>Bacteria</taxon>
        <taxon>Bacillati</taxon>
        <taxon>Actinomycetota</taxon>
        <taxon>Actinomycetes</taxon>
        <taxon>Pseudonocardiales</taxon>
        <taxon>Pseudonocardiaceae</taxon>
        <taxon>Pseudonocardia</taxon>
    </lineage>
</organism>
<evidence type="ECO:0000256" key="5">
    <source>
        <dbReference type="ARBA" id="ARBA00024042"/>
    </source>
</evidence>
<dbReference type="SUPFAM" id="SSF51395">
    <property type="entry name" value="FMN-linked oxidoreductases"/>
    <property type="match status" value="1"/>
</dbReference>
<gene>
    <name evidence="9" type="primary">lldD</name>
    <name evidence="9" type="ORF">PA7_36670</name>
</gene>
<feature type="binding site" evidence="7">
    <location>
        <position position="303"/>
    </location>
    <ligand>
        <name>glyoxylate</name>
        <dbReference type="ChEBI" id="CHEBI:36655"/>
    </ligand>
</feature>
<evidence type="ECO:0000256" key="3">
    <source>
        <dbReference type="ARBA" id="ARBA00022643"/>
    </source>
</evidence>
<feature type="binding site" evidence="7">
    <location>
        <begin position="107"/>
        <end position="109"/>
    </location>
    <ligand>
        <name>FMN</name>
        <dbReference type="ChEBI" id="CHEBI:58210"/>
    </ligand>
</feature>
<dbReference type="PANTHER" id="PTHR10578">
    <property type="entry name" value="S -2-HYDROXY-ACID OXIDASE-RELATED"/>
    <property type="match status" value="1"/>
</dbReference>
<feature type="binding site" evidence="7">
    <location>
        <position position="54"/>
    </location>
    <ligand>
        <name>glyoxylate</name>
        <dbReference type="ChEBI" id="CHEBI:36655"/>
    </ligand>
</feature>
<dbReference type="InterPro" id="IPR012133">
    <property type="entry name" value="Alpha-hydoxy_acid_DH_FMN"/>
</dbReference>
<keyword evidence="4" id="KW-0560">Oxidoreductase</keyword>
<reference evidence="9 10" key="1">
    <citation type="submission" date="2019-07" db="EMBL/GenBank/DDBJ databases">
        <title>Whole genome shotgun sequence of Pseudonocardia asaccharolytica NBRC 16224.</title>
        <authorList>
            <person name="Hosoyama A."/>
            <person name="Uohara A."/>
            <person name="Ohji S."/>
            <person name="Ichikawa N."/>
        </authorList>
    </citation>
    <scope>NUCLEOTIDE SEQUENCE [LARGE SCALE GENOMIC DNA]</scope>
    <source>
        <strain evidence="9 10">NBRC 16224</strain>
    </source>
</reference>
<dbReference type="FunFam" id="3.20.20.70:FF:000029">
    <property type="entry name" value="L-lactate dehydrogenase"/>
    <property type="match status" value="1"/>
</dbReference>
<dbReference type="GO" id="GO:0010181">
    <property type="term" value="F:FMN binding"/>
    <property type="evidence" value="ECO:0007669"/>
    <property type="project" value="InterPro"/>
</dbReference>
<name>A0A511D4V8_9PSEU</name>
<feature type="binding site" evidence="7">
    <location>
        <position position="195"/>
    </location>
    <ligand>
        <name>glyoxylate</name>
        <dbReference type="ChEBI" id="CHEBI:36655"/>
    </ligand>
</feature>
<dbReference type="PROSITE" id="PS51349">
    <property type="entry name" value="FMN_HYDROXY_ACID_DH_2"/>
    <property type="match status" value="1"/>
</dbReference>
<feature type="binding site" evidence="7">
    <location>
        <position position="158"/>
    </location>
    <ligand>
        <name>FMN</name>
        <dbReference type="ChEBI" id="CHEBI:58210"/>
    </ligand>
</feature>
<dbReference type="PIRSF" id="PIRSF000138">
    <property type="entry name" value="Al-hdrx_acd_dh"/>
    <property type="match status" value="1"/>
</dbReference>
<keyword evidence="10" id="KW-1185">Reference proteome</keyword>
<dbReference type="AlphaFoldDB" id="A0A511D4V8"/>
<keyword evidence="2 7" id="KW-0285">Flavoprotein</keyword>
<evidence type="ECO:0000313" key="9">
    <source>
        <dbReference type="EMBL" id="GEL19830.1"/>
    </source>
</evidence>
<feature type="binding site" evidence="7">
    <location>
        <position position="136"/>
    </location>
    <ligand>
        <name>FMN</name>
        <dbReference type="ChEBI" id="CHEBI:58210"/>
    </ligand>
</feature>
<comment type="cofactor">
    <cofactor evidence="1">
        <name>FMN</name>
        <dbReference type="ChEBI" id="CHEBI:58210"/>
    </cofactor>
</comment>
<feature type="domain" description="FMN hydroxy acid dehydrogenase" evidence="8">
    <location>
        <begin position="28"/>
        <end position="405"/>
    </location>
</feature>
<feature type="binding site" evidence="7">
    <location>
        <position position="300"/>
    </location>
    <ligand>
        <name>glyoxylate</name>
        <dbReference type="ChEBI" id="CHEBI:36655"/>
    </ligand>
</feature>
<dbReference type="RefSeq" id="WP_028929499.1">
    <property type="nucleotide sequence ID" value="NZ_AUII01000005.1"/>
</dbReference>
<evidence type="ECO:0000256" key="6">
    <source>
        <dbReference type="PIRSR" id="PIRSR000138-1"/>
    </source>
</evidence>
<dbReference type="Proteomes" id="UP000321328">
    <property type="component" value="Unassembled WGS sequence"/>
</dbReference>
<accession>A0A511D4V8</accession>
<dbReference type="GO" id="GO:0016614">
    <property type="term" value="F:oxidoreductase activity, acting on CH-OH group of donors"/>
    <property type="evidence" value="ECO:0007669"/>
    <property type="project" value="UniProtKB-ARBA"/>
</dbReference>
<proteinExistence type="inferred from homology"/>
<feature type="binding site" evidence="7">
    <location>
        <begin position="354"/>
        <end position="355"/>
    </location>
    <ligand>
        <name>FMN</name>
        <dbReference type="ChEBI" id="CHEBI:58210"/>
    </ligand>
</feature>
<dbReference type="Gene3D" id="3.20.20.70">
    <property type="entry name" value="Aldolase class I"/>
    <property type="match status" value="1"/>
</dbReference>
<evidence type="ECO:0000313" key="10">
    <source>
        <dbReference type="Proteomes" id="UP000321328"/>
    </source>
</evidence>
<dbReference type="OrthoDB" id="9770452at2"/>
<evidence type="ECO:0000259" key="8">
    <source>
        <dbReference type="PROSITE" id="PS51349"/>
    </source>
</evidence>
<dbReference type="PROSITE" id="PS00557">
    <property type="entry name" value="FMN_HYDROXY_ACID_DH_1"/>
    <property type="match status" value="1"/>
</dbReference>
<dbReference type="InterPro" id="IPR013785">
    <property type="entry name" value="Aldolase_TIM"/>
</dbReference>
<feature type="binding site" evidence="7">
    <location>
        <position position="160"/>
    </location>
    <ligand>
        <name>glyoxylate</name>
        <dbReference type="ChEBI" id="CHEBI:36655"/>
    </ligand>
</feature>
<dbReference type="InterPro" id="IPR037396">
    <property type="entry name" value="FMN_HAD"/>
</dbReference>
<comment type="caution">
    <text evidence="9">The sequence shown here is derived from an EMBL/GenBank/DDBJ whole genome shotgun (WGS) entry which is preliminary data.</text>
</comment>
<feature type="active site" description="Proton acceptor" evidence="6">
    <location>
        <position position="300"/>
    </location>
</feature>
<sequence>MVQRRIPRPAELRPLLRPAPIIWNGTERRLTRAASIGDLRAIARRRTPRAVFDYADGAADGELSLERARRAFARVEFQPAVLRDVALVDTGRTILGMRAALPFVFAPTGFTRMMHHEGERAVAAVAEQVGIPFTLSTMGTTTIEGVAAAAPGARRWFQLYLWRDRAVAKDLVQRAADAGYDTLMLTVDTPVGGARLRDVRNGLSVPPALGLRTFLDGATHPRWWFDLLTTEPLTFASLTSTEGTVADLVNRVFDPALTIDDVAWLRGIWQGKLVIKGIQSVADARRVVDAGADGVVVSNHGGRQLDRAPVPIELVGPVVEEVGDRTEVFVDTGIMHGGDIVAAIALGARAALVGRAYLYGLMAGGRRGVAKSVEILSAQIVRTLQLIGVNRIDELRPDHVRIRPNG</sequence>
<evidence type="ECO:0000256" key="1">
    <source>
        <dbReference type="ARBA" id="ARBA00001917"/>
    </source>
</evidence>
<dbReference type="Pfam" id="PF01070">
    <property type="entry name" value="FMN_dh"/>
    <property type="match status" value="1"/>
</dbReference>
<evidence type="ECO:0000256" key="4">
    <source>
        <dbReference type="ARBA" id="ARBA00023002"/>
    </source>
</evidence>
<dbReference type="InterPro" id="IPR008259">
    <property type="entry name" value="FMN_hydac_DH_AS"/>
</dbReference>
<comment type="similarity">
    <text evidence="5">Belongs to the FMN-dependent alpha-hydroxy acid dehydrogenase family.</text>
</comment>
<evidence type="ECO:0000256" key="2">
    <source>
        <dbReference type="ARBA" id="ARBA00022630"/>
    </source>
</evidence>
<feature type="binding site" evidence="7">
    <location>
        <position position="276"/>
    </location>
    <ligand>
        <name>FMN</name>
        <dbReference type="ChEBI" id="CHEBI:58210"/>
    </ligand>
</feature>
<keyword evidence="3 7" id="KW-0288">FMN</keyword>
<feature type="binding site" evidence="7">
    <location>
        <position position="298"/>
    </location>
    <ligand>
        <name>FMN</name>
        <dbReference type="ChEBI" id="CHEBI:58210"/>
    </ligand>
</feature>
<feature type="binding site" evidence="7">
    <location>
        <position position="186"/>
    </location>
    <ligand>
        <name>FMN</name>
        <dbReference type="ChEBI" id="CHEBI:58210"/>
    </ligand>
</feature>
<dbReference type="CDD" id="cd02809">
    <property type="entry name" value="alpha_hydroxyacid_oxid_FMN"/>
    <property type="match status" value="1"/>
</dbReference>
<dbReference type="STRING" id="1123024.GCA_000423625_01488"/>